<evidence type="ECO:0000313" key="3">
    <source>
        <dbReference type="Proteomes" id="UP001172101"/>
    </source>
</evidence>
<dbReference type="AlphaFoldDB" id="A0AA40EEQ9"/>
<dbReference type="Proteomes" id="UP001172101">
    <property type="component" value="Unassembled WGS sequence"/>
</dbReference>
<reference evidence="2" key="1">
    <citation type="submission" date="2023-06" db="EMBL/GenBank/DDBJ databases">
        <title>Genome-scale phylogeny and comparative genomics of the fungal order Sordariales.</title>
        <authorList>
            <consortium name="Lawrence Berkeley National Laboratory"/>
            <person name="Hensen N."/>
            <person name="Bonometti L."/>
            <person name="Westerberg I."/>
            <person name="Brannstrom I.O."/>
            <person name="Guillou S."/>
            <person name="Cros-Aarteil S."/>
            <person name="Calhoun S."/>
            <person name="Haridas S."/>
            <person name="Kuo A."/>
            <person name="Mondo S."/>
            <person name="Pangilinan J."/>
            <person name="Riley R."/>
            <person name="LaButti K."/>
            <person name="Andreopoulos B."/>
            <person name="Lipzen A."/>
            <person name="Chen C."/>
            <person name="Yanf M."/>
            <person name="Daum C."/>
            <person name="Ng V."/>
            <person name="Clum A."/>
            <person name="Steindorff A."/>
            <person name="Ohm R."/>
            <person name="Martin F."/>
            <person name="Silar P."/>
            <person name="Natvig D."/>
            <person name="Lalanne C."/>
            <person name="Gautier V."/>
            <person name="Ament-velasquez S.L."/>
            <person name="Kruys A."/>
            <person name="Hutchinson M.I."/>
            <person name="Powell A.J."/>
            <person name="Barry K."/>
            <person name="Miller A.N."/>
            <person name="Grigoriev I.V."/>
            <person name="Debuchy R."/>
            <person name="Gladieux P."/>
            <person name="Thoren M.H."/>
            <person name="Johannesson H."/>
        </authorList>
    </citation>
    <scope>NUCLEOTIDE SEQUENCE</scope>
    <source>
        <strain evidence="2">SMH2392-1A</strain>
    </source>
</reference>
<evidence type="ECO:0000313" key="2">
    <source>
        <dbReference type="EMBL" id="KAK0734781.1"/>
    </source>
</evidence>
<dbReference type="GeneID" id="85329682"/>
<keyword evidence="1" id="KW-0732">Signal</keyword>
<evidence type="ECO:0000256" key="1">
    <source>
        <dbReference type="SAM" id="SignalP"/>
    </source>
</evidence>
<dbReference type="RefSeq" id="XP_060303658.1">
    <property type="nucleotide sequence ID" value="XM_060446412.1"/>
</dbReference>
<accession>A0AA40EEQ9</accession>
<comment type="caution">
    <text evidence="2">The sequence shown here is derived from an EMBL/GenBank/DDBJ whole genome shotgun (WGS) entry which is preliminary data.</text>
</comment>
<proteinExistence type="predicted"/>
<name>A0AA40EEQ9_9PEZI</name>
<sequence length="221" mass="24017">MKLFAQHALVLIAFGLGAVALPSAKQPETSDVQPILRRGHIATPEHLRIVEVVRYIEATRSTSLKWLEAGDRRLLTLPTDEWGQHSNALYSLVAARQAPPSAASGSGSTALNRCAPKRGTVVGGVESHPAQFWLGGKELAENDNKPGDPIHTAYRLIMNVANSLDRYVCERAMTKLITGFCQGTFVDFQGGYLDVFNAQEGVESDKLYSVQADPNSDITRA</sequence>
<dbReference type="EMBL" id="JAUIRO010000001">
    <property type="protein sequence ID" value="KAK0734781.1"/>
    <property type="molecule type" value="Genomic_DNA"/>
</dbReference>
<protein>
    <submittedName>
        <fullName evidence="2">Uncharacterized protein</fullName>
    </submittedName>
</protein>
<organism evidence="2 3">
    <name type="scientific">Lasiosphaeria miniovina</name>
    <dbReference type="NCBI Taxonomy" id="1954250"/>
    <lineage>
        <taxon>Eukaryota</taxon>
        <taxon>Fungi</taxon>
        <taxon>Dikarya</taxon>
        <taxon>Ascomycota</taxon>
        <taxon>Pezizomycotina</taxon>
        <taxon>Sordariomycetes</taxon>
        <taxon>Sordariomycetidae</taxon>
        <taxon>Sordariales</taxon>
        <taxon>Lasiosphaeriaceae</taxon>
        <taxon>Lasiosphaeria</taxon>
    </lineage>
</organism>
<feature type="chain" id="PRO_5041456462" evidence="1">
    <location>
        <begin position="21"/>
        <end position="221"/>
    </location>
</feature>
<feature type="signal peptide" evidence="1">
    <location>
        <begin position="1"/>
        <end position="20"/>
    </location>
</feature>
<keyword evidence="3" id="KW-1185">Reference proteome</keyword>
<gene>
    <name evidence="2" type="ORF">B0T26DRAFT_762383</name>
</gene>